<feature type="region of interest" description="Disordered" evidence="1">
    <location>
        <begin position="1"/>
        <end position="45"/>
    </location>
</feature>
<dbReference type="EMBL" id="CP109106">
    <property type="protein sequence ID" value="WSB67060.1"/>
    <property type="molecule type" value="Genomic_DNA"/>
</dbReference>
<feature type="compositionally biased region" description="Low complexity" evidence="1">
    <location>
        <begin position="1"/>
        <end position="43"/>
    </location>
</feature>
<evidence type="ECO:0000256" key="1">
    <source>
        <dbReference type="SAM" id="MobiDB-lite"/>
    </source>
</evidence>
<sequence length="215" mass="22240">MSARATTAPAAAAQADDGPQAATVQADAPHGTAPHAAAPNAEATGRRVEEVLDRLAQRDDREAGAAAEELVRVLMDFYGAGLARIMHLLGSGTDNGGPGSALLRDELVTSLLVLHDLHPEDTAARIGRALDSVRRQHPAEVAEFDADSGTLRLRSGDLGGCGCPSTNQQAQQAVEAAVSCFAPEVTSVRWEAAGARKEPALLQIARRPPTAATAS</sequence>
<dbReference type="Proteomes" id="UP001344251">
    <property type="component" value="Chromosome"/>
</dbReference>
<protein>
    <recommendedName>
        <fullName evidence="4">Thioredoxin</fullName>
    </recommendedName>
</protein>
<organism evidence="2 3">
    <name type="scientific">Streptomyces decoyicus</name>
    <dbReference type="NCBI Taxonomy" id="249567"/>
    <lineage>
        <taxon>Bacteria</taxon>
        <taxon>Bacillati</taxon>
        <taxon>Actinomycetota</taxon>
        <taxon>Actinomycetes</taxon>
        <taxon>Kitasatosporales</taxon>
        <taxon>Streptomycetaceae</taxon>
        <taxon>Streptomyces</taxon>
    </lineage>
</organism>
<dbReference type="RefSeq" id="WP_326616272.1">
    <property type="nucleotide sequence ID" value="NZ_CP109106.1"/>
</dbReference>
<evidence type="ECO:0000313" key="3">
    <source>
        <dbReference type="Proteomes" id="UP001344251"/>
    </source>
</evidence>
<accession>A0ABZ1FAM7</accession>
<evidence type="ECO:0000313" key="2">
    <source>
        <dbReference type="EMBL" id="WSB67060.1"/>
    </source>
</evidence>
<reference evidence="2 3" key="1">
    <citation type="submission" date="2022-10" db="EMBL/GenBank/DDBJ databases">
        <title>The complete genomes of actinobacterial strains from the NBC collection.</title>
        <authorList>
            <person name="Joergensen T.S."/>
            <person name="Alvarez Arevalo M."/>
            <person name="Sterndorff E.B."/>
            <person name="Faurdal D."/>
            <person name="Vuksanovic O."/>
            <person name="Mourched A.-S."/>
            <person name="Charusanti P."/>
            <person name="Shaw S."/>
            <person name="Blin K."/>
            <person name="Weber T."/>
        </authorList>
    </citation>
    <scope>NUCLEOTIDE SEQUENCE [LARGE SCALE GENOMIC DNA]</scope>
    <source>
        <strain evidence="2 3">NBC 01774</strain>
    </source>
</reference>
<evidence type="ECO:0008006" key="4">
    <source>
        <dbReference type="Google" id="ProtNLM"/>
    </source>
</evidence>
<name>A0ABZ1FAM7_9ACTN</name>
<gene>
    <name evidence="2" type="ORF">OG863_03240</name>
</gene>
<keyword evidence="3" id="KW-1185">Reference proteome</keyword>
<proteinExistence type="predicted"/>